<comment type="caution">
    <text evidence="2">The sequence shown here is derived from an EMBL/GenBank/DDBJ whole genome shotgun (WGS) entry which is preliminary data.</text>
</comment>
<evidence type="ECO:0000256" key="1">
    <source>
        <dbReference type="SAM" id="SignalP"/>
    </source>
</evidence>
<protein>
    <recommendedName>
        <fullName evidence="4">WD40 repeat domain-containing protein</fullName>
    </recommendedName>
</protein>
<feature type="chain" id="PRO_5045353582" description="WD40 repeat domain-containing protein" evidence="1">
    <location>
        <begin position="25"/>
        <end position="325"/>
    </location>
</feature>
<keyword evidence="1" id="KW-0732">Signal</keyword>
<evidence type="ECO:0000313" key="3">
    <source>
        <dbReference type="Proteomes" id="UP001501251"/>
    </source>
</evidence>
<dbReference type="Proteomes" id="UP001501251">
    <property type="component" value="Unassembled WGS sequence"/>
</dbReference>
<dbReference type="SUPFAM" id="SSF82171">
    <property type="entry name" value="DPP6 N-terminal domain-like"/>
    <property type="match status" value="1"/>
</dbReference>
<dbReference type="InterPro" id="IPR011042">
    <property type="entry name" value="6-blade_b-propeller_TolB-like"/>
</dbReference>
<organism evidence="2 3">
    <name type="scientific">Streptosporangium oxazolinicum</name>
    <dbReference type="NCBI Taxonomy" id="909287"/>
    <lineage>
        <taxon>Bacteria</taxon>
        <taxon>Bacillati</taxon>
        <taxon>Actinomycetota</taxon>
        <taxon>Actinomycetes</taxon>
        <taxon>Streptosporangiales</taxon>
        <taxon>Streptosporangiaceae</taxon>
        <taxon>Streptosporangium</taxon>
    </lineage>
</organism>
<evidence type="ECO:0000313" key="2">
    <source>
        <dbReference type="EMBL" id="GAA4185993.1"/>
    </source>
</evidence>
<dbReference type="EMBL" id="BAABAQ010000002">
    <property type="protein sequence ID" value="GAA4185993.1"/>
    <property type="molecule type" value="Genomic_DNA"/>
</dbReference>
<name>A0ABP8ALJ2_9ACTN</name>
<evidence type="ECO:0008006" key="4">
    <source>
        <dbReference type="Google" id="ProtNLM"/>
    </source>
</evidence>
<feature type="signal peptide" evidence="1">
    <location>
        <begin position="1"/>
        <end position="24"/>
    </location>
</feature>
<dbReference type="RefSeq" id="WP_344916761.1">
    <property type="nucleotide sequence ID" value="NZ_BAABAQ010000002.1"/>
</dbReference>
<dbReference type="Gene3D" id="2.120.10.30">
    <property type="entry name" value="TolB, C-terminal domain"/>
    <property type="match status" value="1"/>
</dbReference>
<keyword evidence="3" id="KW-1185">Reference proteome</keyword>
<sequence>MKHWVLATGVVLALTATTITPALAGSTGGFGGSGVAGPTEGTGGTALAAASHEAAPVSGAVYFRHGGSGVEVLTHRGGWTSLTAGAGAFAGQFAVAPDGRKVAWIDDRNRLRVKATGSGAETVVARNAAYGGPCLTPAWTADGKRIAYPVKGTSEAVTVAVVGADGRGRFDAGKTLGPCHLTWSADGRTLAGYAGDTVGVHLLDTRRRTSSRVPGVRLANHVESLSPDGRRVVVNAIGANAESGDGSWPLSFTPSVYDTRTGAKVAIPVRGRLLGARYLRDGRLAVRVKGTAANTIVVLSRSGREVQRVTEPARAKNLGLLWVLG</sequence>
<gene>
    <name evidence="2" type="ORF">GCM10022252_17290</name>
</gene>
<proteinExistence type="predicted"/>
<reference evidence="3" key="1">
    <citation type="journal article" date="2019" name="Int. J. Syst. Evol. Microbiol.">
        <title>The Global Catalogue of Microorganisms (GCM) 10K type strain sequencing project: providing services to taxonomists for standard genome sequencing and annotation.</title>
        <authorList>
            <consortium name="The Broad Institute Genomics Platform"/>
            <consortium name="The Broad Institute Genome Sequencing Center for Infectious Disease"/>
            <person name="Wu L."/>
            <person name="Ma J."/>
        </authorList>
    </citation>
    <scope>NUCLEOTIDE SEQUENCE [LARGE SCALE GENOMIC DNA]</scope>
    <source>
        <strain evidence="3">JCM 17388</strain>
    </source>
</reference>
<accession>A0ABP8ALJ2</accession>